<dbReference type="InterPro" id="IPR003959">
    <property type="entry name" value="ATPase_AAA_core"/>
</dbReference>
<dbReference type="OrthoDB" id="3322489at2"/>
<protein>
    <submittedName>
        <fullName evidence="2">AAA family ATPase</fullName>
    </submittedName>
</protein>
<dbReference type="RefSeq" id="WP_154743523.1">
    <property type="nucleotide sequence ID" value="NZ_JBHSTG010000049.1"/>
</dbReference>
<evidence type="ECO:0000313" key="3">
    <source>
        <dbReference type="Proteomes" id="UP000431485"/>
    </source>
</evidence>
<dbReference type="GO" id="GO:0016887">
    <property type="term" value="F:ATP hydrolysis activity"/>
    <property type="evidence" value="ECO:0007669"/>
    <property type="project" value="InterPro"/>
</dbReference>
<dbReference type="AlphaFoldDB" id="A0A7X2UY74"/>
<evidence type="ECO:0000259" key="1">
    <source>
        <dbReference type="Pfam" id="PF13304"/>
    </source>
</evidence>
<evidence type="ECO:0000313" key="2">
    <source>
        <dbReference type="EMBL" id="MTD19829.1"/>
    </source>
</evidence>
<sequence>MLKSFSVENYRSFSRRQDIELRPLTLFFGWNSGGKSALLRFLPLVAESLRTGSSPIWLGGEVGRQATWPSLVSKATGRDALSFSLSWAEPQELTAEWKIKGDLQGRWQEIESLVIDGEINDPSARKWLGLLPEKKNGVPLPDGLTKVRDNLLEIRDQVQWIGGVRSRIPRATISSGDAQPLINPNGSDAVEHLVSAQLKSTANPVLEATNSFFNELNEQLILDNPADGIWRVIVQPTGSPHVRVDLCDTGEGYSQVLPVLVALARARTGGPKILCLEQPELHLHTRAQAELARQLITTVKSSNRPQILVETHSEVLLTSIQLAIAKGEIAPELVRVYWIESLQDGTSDAIPVDFNEKGQAENSTLSGAFAEAVQLGQDLITMQLSAVKS</sequence>
<gene>
    <name evidence="2" type="ORF">GIR22_11925</name>
</gene>
<dbReference type="InterPro" id="IPR027417">
    <property type="entry name" value="P-loop_NTPase"/>
</dbReference>
<feature type="domain" description="ATPase AAA-type core" evidence="1">
    <location>
        <begin position="250"/>
        <end position="317"/>
    </location>
</feature>
<dbReference type="Proteomes" id="UP000431485">
    <property type="component" value="Unassembled WGS sequence"/>
</dbReference>
<name>A0A7X2UY74_9PSED</name>
<keyword evidence="3" id="KW-1185">Reference proteome</keyword>
<dbReference type="EMBL" id="WLYI01000014">
    <property type="protein sequence ID" value="MTD19829.1"/>
    <property type="molecule type" value="Genomic_DNA"/>
</dbReference>
<comment type="caution">
    <text evidence="2">The sequence shown here is derived from an EMBL/GenBank/DDBJ whole genome shotgun (WGS) entry which is preliminary data.</text>
</comment>
<accession>A0A7X2UY74</accession>
<dbReference type="GO" id="GO:0005524">
    <property type="term" value="F:ATP binding"/>
    <property type="evidence" value="ECO:0007669"/>
    <property type="project" value="InterPro"/>
</dbReference>
<dbReference type="PANTHER" id="PTHR43581:SF2">
    <property type="entry name" value="EXCINUCLEASE ATPASE SUBUNIT"/>
    <property type="match status" value="1"/>
</dbReference>
<proteinExistence type="predicted"/>
<dbReference type="Pfam" id="PF13304">
    <property type="entry name" value="AAA_21"/>
    <property type="match status" value="1"/>
</dbReference>
<organism evidence="2 3">
    <name type="scientific">Pseudomonas karstica</name>
    <dbReference type="NCBI Taxonomy" id="1055468"/>
    <lineage>
        <taxon>Bacteria</taxon>
        <taxon>Pseudomonadati</taxon>
        <taxon>Pseudomonadota</taxon>
        <taxon>Gammaproteobacteria</taxon>
        <taxon>Pseudomonadales</taxon>
        <taxon>Pseudomonadaceae</taxon>
        <taxon>Pseudomonas</taxon>
    </lineage>
</organism>
<dbReference type="InterPro" id="IPR051396">
    <property type="entry name" value="Bact_Antivir_Def_Nuclease"/>
</dbReference>
<dbReference type="PANTHER" id="PTHR43581">
    <property type="entry name" value="ATP/GTP PHOSPHATASE"/>
    <property type="match status" value="1"/>
</dbReference>
<dbReference type="Gene3D" id="3.40.50.300">
    <property type="entry name" value="P-loop containing nucleotide triphosphate hydrolases"/>
    <property type="match status" value="1"/>
</dbReference>
<dbReference type="SUPFAM" id="SSF52540">
    <property type="entry name" value="P-loop containing nucleoside triphosphate hydrolases"/>
    <property type="match status" value="1"/>
</dbReference>
<reference evidence="2 3" key="1">
    <citation type="submission" date="2019-11" db="EMBL/GenBank/DDBJ databases">
        <title>Pseudmonas karstica sp. nov. and Pseudomonas spelaei sp. nov. from caves.</title>
        <authorList>
            <person name="Zeman M."/>
        </authorList>
    </citation>
    <scope>NUCLEOTIDE SEQUENCE [LARGE SCALE GENOMIC DNA]</scope>
    <source>
        <strain evidence="2 3">CCM 7891</strain>
    </source>
</reference>